<dbReference type="EMBL" id="BLLF01001380">
    <property type="protein sequence ID" value="GFH18923.1"/>
    <property type="molecule type" value="Genomic_DNA"/>
</dbReference>
<evidence type="ECO:0000313" key="3">
    <source>
        <dbReference type="Proteomes" id="UP000485058"/>
    </source>
</evidence>
<organism evidence="2 3">
    <name type="scientific">Haematococcus lacustris</name>
    <name type="common">Green alga</name>
    <name type="synonym">Haematococcus pluvialis</name>
    <dbReference type="NCBI Taxonomy" id="44745"/>
    <lineage>
        <taxon>Eukaryota</taxon>
        <taxon>Viridiplantae</taxon>
        <taxon>Chlorophyta</taxon>
        <taxon>core chlorophytes</taxon>
        <taxon>Chlorophyceae</taxon>
        <taxon>CS clade</taxon>
        <taxon>Chlamydomonadales</taxon>
        <taxon>Haematococcaceae</taxon>
        <taxon>Haematococcus</taxon>
    </lineage>
</organism>
<feature type="region of interest" description="Disordered" evidence="1">
    <location>
        <begin position="23"/>
        <end position="79"/>
    </location>
</feature>
<proteinExistence type="predicted"/>
<keyword evidence="3" id="KW-1185">Reference proteome</keyword>
<feature type="compositionally biased region" description="Polar residues" evidence="1">
    <location>
        <begin position="24"/>
        <end position="50"/>
    </location>
</feature>
<reference evidence="2 3" key="1">
    <citation type="submission" date="2020-02" db="EMBL/GenBank/DDBJ databases">
        <title>Draft genome sequence of Haematococcus lacustris strain NIES-144.</title>
        <authorList>
            <person name="Morimoto D."/>
            <person name="Nakagawa S."/>
            <person name="Yoshida T."/>
            <person name="Sawayama S."/>
        </authorList>
    </citation>
    <scope>NUCLEOTIDE SEQUENCE [LARGE SCALE GENOMIC DNA]</scope>
    <source>
        <strain evidence="2 3">NIES-144</strain>
    </source>
</reference>
<sequence>MSPARLHRARIFAKLPSVAHYSAPHQTQASGGSSPQWAISTASTPPTWQQPIHVPAPRPHGSTPSPWGSTLPVRQHPTHRPRGRALHALAGGQQLLHNLQAKPTQPGTPHHNTQEEPCNSHITPGLCKHHSSSAAQGTACWSNRLAELVLPSGGGVAWPGLWVVSAKWLACITSGWADTRVRRAAEISSGMKTCTGSGHKQGPAAATRGIHWRGDELAKTHPKHPSGEQWPVTALLPCSPAADTGPAAVIPPAAGPPAAVPTGTGQPPGSPEPPAAHSQGCATSGIGPGGSQVLASGAAGPGVRALGATGGPQAAWGTACQSTG</sequence>
<comment type="caution">
    <text evidence="2">The sequence shown here is derived from an EMBL/GenBank/DDBJ whole genome shotgun (WGS) entry which is preliminary data.</text>
</comment>
<name>A0A699Z8E2_HAELA</name>
<dbReference type="AlphaFoldDB" id="A0A699Z8E2"/>
<accession>A0A699Z8E2</accession>
<evidence type="ECO:0000256" key="1">
    <source>
        <dbReference type="SAM" id="MobiDB-lite"/>
    </source>
</evidence>
<protein>
    <submittedName>
        <fullName evidence="2">Uncharacterized protein</fullName>
    </submittedName>
</protein>
<feature type="region of interest" description="Disordered" evidence="1">
    <location>
        <begin position="217"/>
        <end position="324"/>
    </location>
</feature>
<gene>
    <name evidence="2" type="ORF">HaLaN_15799</name>
</gene>
<dbReference type="Proteomes" id="UP000485058">
    <property type="component" value="Unassembled WGS sequence"/>
</dbReference>
<evidence type="ECO:0000313" key="2">
    <source>
        <dbReference type="EMBL" id="GFH18923.1"/>
    </source>
</evidence>